<proteinExistence type="predicted"/>
<comment type="cofactor">
    <cofactor evidence="1">
        <name>Mg(2+)</name>
        <dbReference type="ChEBI" id="CHEBI:18420"/>
    </cofactor>
</comment>
<dbReference type="SUPFAM" id="SSF81271">
    <property type="entry name" value="TGS-like"/>
    <property type="match status" value="1"/>
</dbReference>
<feature type="domain" description="TGS" evidence="7">
    <location>
        <begin position="247"/>
        <end position="330"/>
    </location>
</feature>
<dbReference type="InterPro" id="IPR004095">
    <property type="entry name" value="TGS"/>
</dbReference>
<keyword evidence="5" id="KW-0460">Magnesium</keyword>
<dbReference type="GO" id="GO:0005524">
    <property type="term" value="F:ATP binding"/>
    <property type="evidence" value="ECO:0007669"/>
    <property type="project" value="UniProtKB-KW"/>
</dbReference>
<dbReference type="InterPro" id="IPR006073">
    <property type="entry name" value="GTP-bd"/>
</dbReference>
<dbReference type="STRING" id="1798652.A3A43_02950"/>
<reference evidence="8 9" key="1">
    <citation type="journal article" date="2016" name="Nat. Commun.">
        <title>Thousands of microbial genomes shed light on interconnected biogeochemical processes in an aquifer system.</title>
        <authorList>
            <person name="Anantharaman K."/>
            <person name="Brown C.T."/>
            <person name="Hug L.A."/>
            <person name="Sharon I."/>
            <person name="Castelle C.J."/>
            <person name="Probst A.J."/>
            <person name="Thomas B.C."/>
            <person name="Singh A."/>
            <person name="Wilkins M.J."/>
            <person name="Karaoz U."/>
            <person name="Brodie E.L."/>
            <person name="Williams K.H."/>
            <person name="Hubbard S.S."/>
            <person name="Banfield J.F."/>
        </authorList>
    </citation>
    <scope>NUCLEOTIDE SEQUENCE [LARGE SCALE GENOMIC DNA]</scope>
</reference>
<dbReference type="InterPro" id="IPR013029">
    <property type="entry name" value="YchF_C"/>
</dbReference>
<evidence type="ECO:0000313" key="9">
    <source>
        <dbReference type="Proteomes" id="UP000178495"/>
    </source>
</evidence>
<dbReference type="Proteomes" id="UP000178495">
    <property type="component" value="Unassembled WGS sequence"/>
</dbReference>
<accession>A0A1G2CIG8</accession>
<dbReference type="CDD" id="cd04867">
    <property type="entry name" value="TGS_YchF_OLA1"/>
    <property type="match status" value="1"/>
</dbReference>
<evidence type="ECO:0008006" key="10">
    <source>
        <dbReference type="Google" id="ProtNLM"/>
    </source>
</evidence>
<dbReference type="PROSITE" id="PS51710">
    <property type="entry name" value="G_OBG"/>
    <property type="match status" value="1"/>
</dbReference>
<keyword evidence="4" id="KW-0067">ATP-binding</keyword>
<dbReference type="EMBL" id="MHLC01000022">
    <property type="protein sequence ID" value="OGZ01002.1"/>
    <property type="molecule type" value="Genomic_DNA"/>
</dbReference>
<dbReference type="Pfam" id="PF01926">
    <property type="entry name" value="MMR_HSR1"/>
    <property type="match status" value="1"/>
</dbReference>
<dbReference type="InterPro" id="IPR012676">
    <property type="entry name" value="TGS-like"/>
</dbReference>
<dbReference type="FunFam" id="1.10.150.300:FF:000001">
    <property type="entry name" value="Ribosome-binding ATPase YchF"/>
    <property type="match status" value="1"/>
</dbReference>
<keyword evidence="2" id="KW-0479">Metal-binding</keyword>
<evidence type="ECO:0000256" key="5">
    <source>
        <dbReference type="ARBA" id="ARBA00022842"/>
    </source>
</evidence>
<dbReference type="Gene3D" id="3.10.20.30">
    <property type="match status" value="2"/>
</dbReference>
<dbReference type="GO" id="GO:0005525">
    <property type="term" value="F:GTP binding"/>
    <property type="evidence" value="ECO:0007669"/>
    <property type="project" value="InterPro"/>
</dbReference>
<dbReference type="PIRSF" id="PIRSF006641">
    <property type="entry name" value="CHP00092"/>
    <property type="match status" value="1"/>
</dbReference>
<dbReference type="InterPro" id="IPR041706">
    <property type="entry name" value="YchF_N"/>
</dbReference>
<evidence type="ECO:0000256" key="1">
    <source>
        <dbReference type="ARBA" id="ARBA00001946"/>
    </source>
</evidence>
<gene>
    <name evidence="8" type="ORF">A3A43_02950</name>
</gene>
<dbReference type="PANTHER" id="PTHR23305:SF18">
    <property type="entry name" value="OBG-TYPE G DOMAIN-CONTAINING PROTEIN"/>
    <property type="match status" value="1"/>
</dbReference>
<sequence>MKLSIGIVGLPNVGKSTLFNLLTKQSVLAANYPFATIDPNVGVVAVPDERVDTLAEMSKSKKKIPAVVEFYDIAGLVKGAYKGEGLGNQFLAHIREAQAIVVVLRVFNDPGVVHVESTIDPLRDMGTINTELALKDLETVNKRLDKAEGEARTGDKKAIKNMEVLKTVKAELEKGNLIHQFGEEEIVREMQLLTSKKQLYLLNGDEADVSARLEAEIKKLGADYLVANLAAIKDLGELIKKAYAILDLISFLTTGEDETRAWTIKRGTRAPEAAGVIHTDFEKNFIRAEVVNWKKLLESGGWSQAKQKGLIRLEGKEYVVQDGDVMVVRHG</sequence>
<evidence type="ECO:0000256" key="3">
    <source>
        <dbReference type="ARBA" id="ARBA00022741"/>
    </source>
</evidence>
<dbReference type="InterPro" id="IPR012675">
    <property type="entry name" value="Beta-grasp_dom_sf"/>
</dbReference>
<dbReference type="AlphaFoldDB" id="A0A1G2CIG8"/>
<dbReference type="InterPro" id="IPR004396">
    <property type="entry name" value="ATPase_YchF/OLA1"/>
</dbReference>
<evidence type="ECO:0000313" key="8">
    <source>
        <dbReference type="EMBL" id="OGZ01002.1"/>
    </source>
</evidence>
<keyword evidence="3" id="KW-0547">Nucleotide-binding</keyword>
<dbReference type="CDD" id="cd01900">
    <property type="entry name" value="YchF"/>
    <property type="match status" value="1"/>
</dbReference>
<dbReference type="InterPro" id="IPR027417">
    <property type="entry name" value="P-loop_NTPase"/>
</dbReference>
<dbReference type="InterPro" id="IPR031167">
    <property type="entry name" value="G_OBG"/>
</dbReference>
<dbReference type="GO" id="GO:0005737">
    <property type="term" value="C:cytoplasm"/>
    <property type="evidence" value="ECO:0007669"/>
    <property type="project" value="TreeGrafter"/>
</dbReference>
<evidence type="ECO:0000256" key="2">
    <source>
        <dbReference type="ARBA" id="ARBA00022723"/>
    </source>
</evidence>
<evidence type="ECO:0000259" key="7">
    <source>
        <dbReference type="PROSITE" id="PS51880"/>
    </source>
</evidence>
<dbReference type="FunFam" id="3.10.20.30:FF:000001">
    <property type="entry name" value="Ribosome-binding ATPase YchF"/>
    <property type="match status" value="1"/>
</dbReference>
<evidence type="ECO:0000256" key="4">
    <source>
        <dbReference type="ARBA" id="ARBA00022840"/>
    </source>
</evidence>
<name>A0A1G2CIG8_9BACT</name>
<dbReference type="PANTHER" id="PTHR23305">
    <property type="entry name" value="OBG GTPASE FAMILY"/>
    <property type="match status" value="1"/>
</dbReference>
<feature type="domain" description="OBG-type G" evidence="6">
    <location>
        <begin position="3"/>
        <end position="247"/>
    </location>
</feature>
<dbReference type="Pfam" id="PF06071">
    <property type="entry name" value="YchF-GTPase_C"/>
    <property type="match status" value="1"/>
</dbReference>
<comment type="caution">
    <text evidence="8">The sequence shown here is derived from an EMBL/GenBank/DDBJ whole genome shotgun (WGS) entry which is preliminary data.</text>
</comment>
<dbReference type="SUPFAM" id="SSF52540">
    <property type="entry name" value="P-loop containing nucleoside triphosphate hydrolases"/>
    <property type="match status" value="1"/>
</dbReference>
<dbReference type="GO" id="GO:0016887">
    <property type="term" value="F:ATP hydrolysis activity"/>
    <property type="evidence" value="ECO:0007669"/>
    <property type="project" value="InterPro"/>
</dbReference>
<dbReference type="Gene3D" id="1.10.150.300">
    <property type="entry name" value="TGS-like domain"/>
    <property type="match status" value="1"/>
</dbReference>
<protein>
    <recommendedName>
        <fullName evidence="10">Redox-regulated ATPase YchF</fullName>
    </recommendedName>
</protein>
<dbReference type="PRINTS" id="PR00326">
    <property type="entry name" value="GTP1OBG"/>
</dbReference>
<dbReference type="InterPro" id="IPR023192">
    <property type="entry name" value="TGS-like_dom_sf"/>
</dbReference>
<dbReference type="GO" id="GO:0046872">
    <property type="term" value="F:metal ion binding"/>
    <property type="evidence" value="ECO:0007669"/>
    <property type="project" value="UniProtKB-KW"/>
</dbReference>
<evidence type="ECO:0000259" key="6">
    <source>
        <dbReference type="PROSITE" id="PS51710"/>
    </source>
</evidence>
<organism evidence="8 9">
    <name type="scientific">Candidatus Liptonbacteria bacterium RIFCSPLOWO2_01_FULL_56_20</name>
    <dbReference type="NCBI Taxonomy" id="1798652"/>
    <lineage>
        <taxon>Bacteria</taxon>
        <taxon>Candidatus Liptoniibacteriota</taxon>
    </lineage>
</organism>
<dbReference type="PROSITE" id="PS51880">
    <property type="entry name" value="TGS"/>
    <property type="match status" value="1"/>
</dbReference>
<dbReference type="Gene3D" id="3.40.50.300">
    <property type="entry name" value="P-loop containing nucleotide triphosphate hydrolases"/>
    <property type="match status" value="1"/>
</dbReference>